<keyword evidence="11" id="KW-0966">Cell projection</keyword>
<name>A0A829YL22_9GAMM</name>
<dbReference type="Pfam" id="PF03748">
    <property type="entry name" value="FliL"/>
    <property type="match status" value="1"/>
</dbReference>
<dbReference type="GO" id="GO:0009425">
    <property type="term" value="C:bacterial-type flagellum basal body"/>
    <property type="evidence" value="ECO:0007669"/>
    <property type="project" value="InterPro"/>
</dbReference>
<dbReference type="RefSeq" id="WP_161814803.1">
    <property type="nucleotide sequence ID" value="NZ_BLJN01000005.1"/>
</dbReference>
<keyword evidence="10" id="KW-0997">Cell inner membrane</keyword>
<dbReference type="PANTHER" id="PTHR35091">
    <property type="entry name" value="FLAGELLAR PROTEIN FLIL"/>
    <property type="match status" value="1"/>
</dbReference>
<keyword evidence="9 10" id="KW-0472">Membrane</keyword>
<evidence type="ECO:0000313" key="12">
    <source>
        <dbReference type="Proteomes" id="UP000445000"/>
    </source>
</evidence>
<dbReference type="InterPro" id="IPR005503">
    <property type="entry name" value="FliL"/>
</dbReference>
<comment type="function">
    <text evidence="1 10">Controls the rotational direction of flagella during chemotaxis.</text>
</comment>
<protein>
    <recommendedName>
        <fullName evidence="10">Flagellar protein FliL</fullName>
    </recommendedName>
</protein>
<keyword evidence="4" id="KW-1003">Cell membrane</keyword>
<evidence type="ECO:0000256" key="4">
    <source>
        <dbReference type="ARBA" id="ARBA00022475"/>
    </source>
</evidence>
<proteinExistence type="inferred from homology"/>
<comment type="subcellular location">
    <subcellularLocation>
        <location evidence="10">Cell inner membrane</location>
    </subcellularLocation>
    <subcellularLocation>
        <location evidence="2">Cell membrane</location>
        <topology evidence="2">Single-pass membrane protein</topology>
    </subcellularLocation>
</comment>
<gene>
    <name evidence="11" type="primary">fliL</name>
    <name evidence="11" type="ORF">GCM10011487_52060</name>
</gene>
<dbReference type="GO" id="GO:0071978">
    <property type="term" value="P:bacterial-type flagellum-dependent swarming motility"/>
    <property type="evidence" value="ECO:0007669"/>
    <property type="project" value="TreeGrafter"/>
</dbReference>
<dbReference type="Proteomes" id="UP000445000">
    <property type="component" value="Unassembled WGS sequence"/>
</dbReference>
<sequence>MSDAPAAEAPAPAPGKSKMLVIVLCSILAAGAAGGGVYFMTAKQSGEEHAAAEAAPAVKTPAIYSKFDPPFVVNFQNKGMMRFLQVSIEVMTRDQMTADLIKEHDPKLRNDLLMLLGGQTFETLSSREGKEQLRTQALKAVADVIAAEGGKAESVEQLYFTSFVMQ</sequence>
<keyword evidence="11" id="KW-0969">Cilium</keyword>
<organism evidence="11 12">
    <name type="scientific">Steroidobacter agaridevorans</name>
    <dbReference type="NCBI Taxonomy" id="2695856"/>
    <lineage>
        <taxon>Bacteria</taxon>
        <taxon>Pseudomonadati</taxon>
        <taxon>Pseudomonadota</taxon>
        <taxon>Gammaproteobacteria</taxon>
        <taxon>Steroidobacterales</taxon>
        <taxon>Steroidobacteraceae</taxon>
        <taxon>Steroidobacter</taxon>
    </lineage>
</organism>
<accession>A0A829YL22</accession>
<dbReference type="GO" id="GO:0005886">
    <property type="term" value="C:plasma membrane"/>
    <property type="evidence" value="ECO:0007669"/>
    <property type="project" value="UniProtKB-SubCell"/>
</dbReference>
<keyword evidence="6 10" id="KW-0812">Transmembrane</keyword>
<keyword evidence="8 10" id="KW-1133">Transmembrane helix</keyword>
<evidence type="ECO:0000256" key="2">
    <source>
        <dbReference type="ARBA" id="ARBA00004162"/>
    </source>
</evidence>
<evidence type="ECO:0000256" key="5">
    <source>
        <dbReference type="ARBA" id="ARBA00022500"/>
    </source>
</evidence>
<evidence type="ECO:0000256" key="3">
    <source>
        <dbReference type="ARBA" id="ARBA00008281"/>
    </source>
</evidence>
<evidence type="ECO:0000256" key="1">
    <source>
        <dbReference type="ARBA" id="ARBA00002254"/>
    </source>
</evidence>
<keyword evidence="12" id="KW-1185">Reference proteome</keyword>
<evidence type="ECO:0000313" key="11">
    <source>
        <dbReference type="EMBL" id="GFE83206.1"/>
    </source>
</evidence>
<dbReference type="GO" id="GO:0006935">
    <property type="term" value="P:chemotaxis"/>
    <property type="evidence" value="ECO:0007669"/>
    <property type="project" value="UniProtKB-KW"/>
</dbReference>
<keyword evidence="11" id="KW-0282">Flagellum</keyword>
<comment type="similarity">
    <text evidence="3 10">Belongs to the FliL family.</text>
</comment>
<comment type="caution">
    <text evidence="11">The sequence shown here is derived from an EMBL/GenBank/DDBJ whole genome shotgun (WGS) entry which is preliminary data.</text>
</comment>
<evidence type="ECO:0000256" key="7">
    <source>
        <dbReference type="ARBA" id="ARBA00022779"/>
    </source>
</evidence>
<dbReference type="PANTHER" id="PTHR35091:SF2">
    <property type="entry name" value="FLAGELLAR PROTEIN FLIL"/>
    <property type="match status" value="1"/>
</dbReference>
<reference evidence="12" key="1">
    <citation type="submission" date="2020-01" db="EMBL/GenBank/DDBJ databases">
        <title>'Steroidobacter agaridevorans' sp. nov., agar-degrading bacteria isolated from rhizosphere soils.</title>
        <authorList>
            <person name="Ikenaga M."/>
            <person name="Kataoka M."/>
            <person name="Murouchi A."/>
            <person name="Katsuragi S."/>
            <person name="Sakai M."/>
        </authorList>
    </citation>
    <scope>NUCLEOTIDE SEQUENCE [LARGE SCALE GENOMIC DNA]</scope>
    <source>
        <strain evidence="12">YU21-B</strain>
    </source>
</reference>
<feature type="transmembrane region" description="Helical" evidence="10">
    <location>
        <begin position="20"/>
        <end position="40"/>
    </location>
</feature>
<evidence type="ECO:0000256" key="8">
    <source>
        <dbReference type="ARBA" id="ARBA00022989"/>
    </source>
</evidence>
<dbReference type="EMBL" id="BLJN01000005">
    <property type="protein sequence ID" value="GFE83206.1"/>
    <property type="molecule type" value="Genomic_DNA"/>
</dbReference>
<evidence type="ECO:0000256" key="6">
    <source>
        <dbReference type="ARBA" id="ARBA00022692"/>
    </source>
</evidence>
<evidence type="ECO:0000256" key="10">
    <source>
        <dbReference type="RuleBase" id="RU364125"/>
    </source>
</evidence>
<dbReference type="AlphaFoldDB" id="A0A829YL22"/>
<evidence type="ECO:0000256" key="9">
    <source>
        <dbReference type="ARBA" id="ARBA00023136"/>
    </source>
</evidence>
<keyword evidence="7 10" id="KW-0283">Flagellar rotation</keyword>
<keyword evidence="5 10" id="KW-0145">Chemotaxis</keyword>